<dbReference type="InterPro" id="IPR036389">
    <property type="entry name" value="RNase_III_sf"/>
</dbReference>
<dbReference type="HOGENOM" id="CLU_000907_3_0_1"/>
<dbReference type="CDD" id="cd00593">
    <property type="entry name" value="RIBOc"/>
    <property type="match status" value="1"/>
</dbReference>
<evidence type="ECO:0000313" key="3">
    <source>
        <dbReference type="Proteomes" id="UP000031186"/>
    </source>
</evidence>
<organism evidence="2 3">
    <name type="scientific">Metarhizium anisopliae (strain ARSEF 549)</name>
    <dbReference type="NCBI Taxonomy" id="3151832"/>
    <lineage>
        <taxon>Eukaryota</taxon>
        <taxon>Fungi</taxon>
        <taxon>Dikarya</taxon>
        <taxon>Ascomycota</taxon>
        <taxon>Pezizomycotina</taxon>
        <taxon>Sordariomycetes</taxon>
        <taxon>Hypocreomycetidae</taxon>
        <taxon>Hypocreales</taxon>
        <taxon>Clavicipitaceae</taxon>
        <taxon>Metarhizium</taxon>
    </lineage>
</organism>
<accession>A0A0B4FU40</accession>
<evidence type="ECO:0000313" key="2">
    <source>
        <dbReference type="EMBL" id="KID59754.1"/>
    </source>
</evidence>
<evidence type="ECO:0000259" key="1">
    <source>
        <dbReference type="PROSITE" id="PS50142"/>
    </source>
</evidence>
<keyword evidence="3" id="KW-1185">Reference proteome</keyword>
<gene>
    <name evidence="2" type="ORF">MAN_10395</name>
</gene>
<name>A0A0B4FU40_METAF</name>
<dbReference type="Proteomes" id="UP000031186">
    <property type="component" value="Unassembled WGS sequence"/>
</dbReference>
<dbReference type="SMART" id="SM00535">
    <property type="entry name" value="RIBOc"/>
    <property type="match status" value="1"/>
</dbReference>
<feature type="domain" description="RNase III" evidence="1">
    <location>
        <begin position="11"/>
        <end position="139"/>
    </location>
</feature>
<dbReference type="EMBL" id="AZNF01000024">
    <property type="protein sequence ID" value="KID59754.1"/>
    <property type="molecule type" value="Genomic_DNA"/>
</dbReference>
<sequence>MDFNNRFGDGIKRCEVAIGYIFVKKELCAEALNASADGTACYDDGHTMKRVRKNDRLAVYGDTVADSVLCHRWYSQGCEKGVWDSMRKESLCNRNLAERGFSHQLNVCIIKNGGTVCVSEKMMATAVEAILGAVHLDGGLDALTTVMGNLGIIDPLRESVTCNPPESLRFSSVQICCDLLTSRCTGPCCETTPG</sequence>
<dbReference type="Pfam" id="PF00636">
    <property type="entry name" value="Ribonuclease_3"/>
    <property type="match status" value="1"/>
</dbReference>
<dbReference type="InterPro" id="IPR000999">
    <property type="entry name" value="RNase_III_dom"/>
</dbReference>
<dbReference type="PROSITE" id="PS50142">
    <property type="entry name" value="RNASE_3_2"/>
    <property type="match status" value="1"/>
</dbReference>
<dbReference type="SUPFAM" id="SSF69065">
    <property type="entry name" value="RNase III domain-like"/>
    <property type="match status" value="1"/>
</dbReference>
<reference evidence="2 3" key="1">
    <citation type="journal article" date="2014" name="Proc. Natl. Acad. Sci. U.S.A.">
        <title>Trajectory and genomic determinants of fungal-pathogen speciation and host adaptation.</title>
        <authorList>
            <person name="Hu X."/>
            <person name="Xiao G."/>
            <person name="Zheng P."/>
            <person name="Shang Y."/>
            <person name="Su Y."/>
            <person name="Zhang X."/>
            <person name="Liu X."/>
            <person name="Zhan S."/>
            <person name="St Leger R.J."/>
            <person name="Wang C."/>
        </authorList>
    </citation>
    <scope>NUCLEOTIDE SEQUENCE [LARGE SCALE GENOMIC DNA]</scope>
    <source>
        <strain evidence="2 3">ARSEF 549</strain>
    </source>
</reference>
<dbReference type="GO" id="GO:0004525">
    <property type="term" value="F:ribonuclease III activity"/>
    <property type="evidence" value="ECO:0007669"/>
    <property type="project" value="InterPro"/>
</dbReference>
<feature type="non-terminal residue" evidence="2">
    <location>
        <position position="1"/>
    </location>
</feature>
<protein>
    <submittedName>
        <fullName evidence="2">Ribonuclease III</fullName>
    </submittedName>
</protein>
<dbReference type="OrthoDB" id="67027at2759"/>
<comment type="caution">
    <text evidence="2">The sequence shown here is derived from an EMBL/GenBank/DDBJ whole genome shotgun (WGS) entry which is preliminary data.</text>
</comment>
<dbReference type="Gene3D" id="1.10.1520.10">
    <property type="entry name" value="Ribonuclease III domain"/>
    <property type="match status" value="1"/>
</dbReference>
<dbReference type="GO" id="GO:0006396">
    <property type="term" value="P:RNA processing"/>
    <property type="evidence" value="ECO:0007669"/>
    <property type="project" value="InterPro"/>
</dbReference>
<dbReference type="VEuPathDB" id="FungiDB:MAN_10395"/>
<proteinExistence type="predicted"/>
<dbReference type="AlphaFoldDB" id="A0A0B4FU40"/>